<comment type="caution">
    <text evidence="1">The sequence shown here is derived from an EMBL/GenBank/DDBJ whole genome shotgun (WGS) entry which is preliminary data.</text>
</comment>
<accession>A0ABW3Z6X1</accession>
<dbReference type="Proteomes" id="UP001597171">
    <property type="component" value="Unassembled WGS sequence"/>
</dbReference>
<sequence>MRAVSVAVPSGRWIVTGAATPKARRSAPGLRADEDMLILENHIFENHIFLRSDDEEDTDGRVAALVHGVTVRPSVPADREAACGRVFEHGWLARTSGPCRQASP</sequence>
<evidence type="ECO:0000313" key="2">
    <source>
        <dbReference type="Proteomes" id="UP001597171"/>
    </source>
</evidence>
<gene>
    <name evidence="1" type="ORF">ACFQ4O_08315</name>
</gene>
<organism evidence="1 2">
    <name type="scientific">Methylopila musalis</name>
    <dbReference type="NCBI Taxonomy" id="1134781"/>
    <lineage>
        <taxon>Bacteria</taxon>
        <taxon>Pseudomonadati</taxon>
        <taxon>Pseudomonadota</taxon>
        <taxon>Alphaproteobacteria</taxon>
        <taxon>Hyphomicrobiales</taxon>
        <taxon>Methylopilaceae</taxon>
        <taxon>Methylopila</taxon>
    </lineage>
</organism>
<evidence type="ECO:0000313" key="1">
    <source>
        <dbReference type="EMBL" id="MFD1332001.1"/>
    </source>
</evidence>
<dbReference type="RefSeq" id="WP_378775231.1">
    <property type="nucleotide sequence ID" value="NZ_JBHTMX010000054.1"/>
</dbReference>
<dbReference type="EMBL" id="JBHTMX010000054">
    <property type="protein sequence ID" value="MFD1332001.1"/>
    <property type="molecule type" value="Genomic_DNA"/>
</dbReference>
<reference evidence="2" key="1">
    <citation type="journal article" date="2019" name="Int. J. Syst. Evol. Microbiol.">
        <title>The Global Catalogue of Microorganisms (GCM) 10K type strain sequencing project: providing services to taxonomists for standard genome sequencing and annotation.</title>
        <authorList>
            <consortium name="The Broad Institute Genomics Platform"/>
            <consortium name="The Broad Institute Genome Sequencing Center for Infectious Disease"/>
            <person name="Wu L."/>
            <person name="Ma J."/>
        </authorList>
    </citation>
    <scope>NUCLEOTIDE SEQUENCE [LARGE SCALE GENOMIC DNA]</scope>
    <source>
        <strain evidence="2">CCUG 61696</strain>
    </source>
</reference>
<keyword evidence="2" id="KW-1185">Reference proteome</keyword>
<protein>
    <submittedName>
        <fullName evidence="1">ASCH domain-containing protein</fullName>
    </submittedName>
</protein>
<name>A0ABW3Z6X1_9HYPH</name>
<proteinExistence type="predicted"/>